<evidence type="ECO:0000256" key="4">
    <source>
        <dbReference type="SAM" id="MobiDB-lite"/>
    </source>
</evidence>
<dbReference type="SUPFAM" id="SSF51215">
    <property type="entry name" value="Regulatory protein AraC"/>
    <property type="match status" value="1"/>
</dbReference>
<dbReference type="RefSeq" id="WP_120195508.1">
    <property type="nucleotide sequence ID" value="NZ_MCIA01000003.1"/>
</dbReference>
<dbReference type="SMART" id="SM00342">
    <property type="entry name" value="HTH_ARAC"/>
    <property type="match status" value="1"/>
</dbReference>
<evidence type="ECO:0000256" key="3">
    <source>
        <dbReference type="ARBA" id="ARBA00023163"/>
    </source>
</evidence>
<feature type="region of interest" description="Disordered" evidence="4">
    <location>
        <begin position="278"/>
        <end position="300"/>
    </location>
</feature>
<dbReference type="InterPro" id="IPR018062">
    <property type="entry name" value="HTH_AraC-typ_CS"/>
</dbReference>
<comment type="caution">
    <text evidence="6">The sequence shown here is derived from an EMBL/GenBank/DDBJ whole genome shotgun (WGS) entry which is preliminary data.</text>
</comment>
<dbReference type="GO" id="GO:0003700">
    <property type="term" value="F:DNA-binding transcription factor activity"/>
    <property type="evidence" value="ECO:0007669"/>
    <property type="project" value="InterPro"/>
</dbReference>
<dbReference type="Proteomes" id="UP000284277">
    <property type="component" value="Unassembled WGS sequence"/>
</dbReference>
<keyword evidence="7" id="KW-1185">Reference proteome</keyword>
<protein>
    <recommendedName>
        <fullName evidence="5">HTH araC/xylS-type domain-containing protein</fullName>
    </recommendedName>
</protein>
<feature type="compositionally biased region" description="Basic and acidic residues" evidence="4">
    <location>
        <begin position="281"/>
        <end position="300"/>
    </location>
</feature>
<dbReference type="EMBL" id="MCIA01000003">
    <property type="protein sequence ID" value="RKD34080.1"/>
    <property type="molecule type" value="Genomic_DNA"/>
</dbReference>
<evidence type="ECO:0000313" key="6">
    <source>
        <dbReference type="EMBL" id="RKD34080.1"/>
    </source>
</evidence>
<accession>A0A419T9D1</accession>
<organism evidence="6 7">
    <name type="scientific">Lacrimispora algidixylanolytica</name>
    <dbReference type="NCBI Taxonomy" id="94868"/>
    <lineage>
        <taxon>Bacteria</taxon>
        <taxon>Bacillati</taxon>
        <taxon>Bacillota</taxon>
        <taxon>Clostridia</taxon>
        <taxon>Lachnospirales</taxon>
        <taxon>Lachnospiraceae</taxon>
        <taxon>Lacrimispora</taxon>
    </lineage>
</organism>
<keyword evidence="1" id="KW-0805">Transcription regulation</keyword>
<evidence type="ECO:0000256" key="1">
    <source>
        <dbReference type="ARBA" id="ARBA00023015"/>
    </source>
</evidence>
<reference evidence="6 7" key="1">
    <citation type="submission" date="2016-08" db="EMBL/GenBank/DDBJ databases">
        <title>A new outlook on sporulation: Clostridium algidixylanolyticum.</title>
        <authorList>
            <person name="Poppleton D.I."/>
            <person name="Gribaldo S."/>
        </authorList>
    </citation>
    <scope>NUCLEOTIDE SEQUENCE [LARGE SCALE GENOMIC DNA]</scope>
    <source>
        <strain evidence="6 7">SPL73</strain>
    </source>
</reference>
<dbReference type="Gene3D" id="2.60.120.10">
    <property type="entry name" value="Jelly Rolls"/>
    <property type="match status" value="1"/>
</dbReference>
<dbReference type="GO" id="GO:0043565">
    <property type="term" value="F:sequence-specific DNA binding"/>
    <property type="evidence" value="ECO:0007669"/>
    <property type="project" value="InterPro"/>
</dbReference>
<dbReference type="Gene3D" id="1.10.10.60">
    <property type="entry name" value="Homeodomain-like"/>
    <property type="match status" value="2"/>
</dbReference>
<feature type="domain" description="HTH araC/xylS-type" evidence="5">
    <location>
        <begin position="188"/>
        <end position="285"/>
    </location>
</feature>
<dbReference type="PROSITE" id="PS00041">
    <property type="entry name" value="HTH_ARAC_FAMILY_1"/>
    <property type="match status" value="1"/>
</dbReference>
<evidence type="ECO:0000256" key="2">
    <source>
        <dbReference type="ARBA" id="ARBA00023125"/>
    </source>
</evidence>
<dbReference type="InterPro" id="IPR020449">
    <property type="entry name" value="Tscrpt_reg_AraC-type_HTH"/>
</dbReference>
<dbReference type="InterPro" id="IPR018060">
    <property type="entry name" value="HTH_AraC"/>
</dbReference>
<keyword evidence="3" id="KW-0804">Transcription</keyword>
<name>A0A419T9D1_9FIRM</name>
<dbReference type="PRINTS" id="PR00032">
    <property type="entry name" value="HTHARAC"/>
</dbReference>
<dbReference type="OrthoDB" id="9813413at2"/>
<dbReference type="InterPro" id="IPR037923">
    <property type="entry name" value="HTH-like"/>
</dbReference>
<evidence type="ECO:0000313" key="7">
    <source>
        <dbReference type="Proteomes" id="UP000284277"/>
    </source>
</evidence>
<dbReference type="PANTHER" id="PTHR43280:SF30">
    <property type="entry name" value="MMSAB OPERON REGULATORY PROTEIN"/>
    <property type="match status" value="1"/>
</dbReference>
<evidence type="ECO:0000259" key="5">
    <source>
        <dbReference type="PROSITE" id="PS01124"/>
    </source>
</evidence>
<dbReference type="Pfam" id="PF12833">
    <property type="entry name" value="HTH_18"/>
    <property type="match status" value="1"/>
</dbReference>
<dbReference type="SUPFAM" id="SSF46689">
    <property type="entry name" value="Homeodomain-like"/>
    <property type="match status" value="2"/>
</dbReference>
<keyword evidence="2" id="KW-0238">DNA-binding</keyword>
<dbReference type="PROSITE" id="PS01124">
    <property type="entry name" value="HTH_ARAC_FAMILY_2"/>
    <property type="match status" value="1"/>
</dbReference>
<dbReference type="CDD" id="cd06986">
    <property type="entry name" value="cupin_MmsR-like_N"/>
    <property type="match status" value="1"/>
</dbReference>
<dbReference type="InterPro" id="IPR009057">
    <property type="entry name" value="Homeodomain-like_sf"/>
</dbReference>
<proteinExistence type="predicted"/>
<dbReference type="PANTHER" id="PTHR43280">
    <property type="entry name" value="ARAC-FAMILY TRANSCRIPTIONAL REGULATOR"/>
    <property type="match status" value="1"/>
</dbReference>
<dbReference type="AlphaFoldDB" id="A0A419T9D1"/>
<dbReference type="InterPro" id="IPR014710">
    <property type="entry name" value="RmlC-like_jellyroll"/>
</dbReference>
<dbReference type="Pfam" id="PF02311">
    <property type="entry name" value="AraC_binding"/>
    <property type="match status" value="1"/>
</dbReference>
<gene>
    <name evidence="6" type="ORF">BET01_13070</name>
</gene>
<dbReference type="InterPro" id="IPR003313">
    <property type="entry name" value="AraC-bd"/>
</dbReference>
<sequence length="300" mass="35347">MDKQTTYNNVAGFRCLRNIQRQTNDLYLVHCGIQKCPPGYTYDHKIPNEYHLHFVLQGTGALIIGDKKYDLKTDDIFLIPKGIPIRYHANYENPWQYMWITFDGEMAKAYLSYAGLSEETPTIHSQIPSQVYLPLIQKILDLNQLTFFNEIRRVGYLYEILSSLIEMQSSLKTSRKKQYDYSIDTYVDYALQYIKLHYEHITVQDIADYIGINRSYLTSIFKKQLQVSPKEYLMRFKLNIAAKQLTDTTMSIQEIATGIGYDNPLTFSKIFKQEYGNSPRHYREEKRDENHSMHVDRHTE</sequence>